<accession>A0A3E0TLS2</accession>
<dbReference type="AlphaFoldDB" id="A0A3E0TLS2"/>
<dbReference type="EMBL" id="QUOU01000001">
    <property type="protein sequence ID" value="REL25287.1"/>
    <property type="molecule type" value="Genomic_DNA"/>
</dbReference>
<feature type="transmembrane region" description="Helical" evidence="1">
    <location>
        <begin position="7"/>
        <end position="26"/>
    </location>
</feature>
<reference evidence="2 3" key="1">
    <citation type="submission" date="2018-08" db="EMBL/GenBank/DDBJ databases">
        <title>Thalassotalea euphylliae genome.</title>
        <authorList>
            <person name="Summers S."/>
            <person name="Rice S.A."/>
            <person name="Freckelton M.L."/>
            <person name="Nedved B.T."/>
            <person name="Hadfield M.G."/>
        </authorList>
    </citation>
    <scope>NUCLEOTIDE SEQUENCE [LARGE SCALE GENOMIC DNA]</scope>
    <source>
        <strain evidence="2 3">H1</strain>
    </source>
</reference>
<gene>
    <name evidence="2" type="ORF">DXX93_01080</name>
</gene>
<dbReference type="RefSeq" id="WP_116006449.1">
    <property type="nucleotide sequence ID" value="NZ_QUOU01000001.1"/>
</dbReference>
<proteinExistence type="predicted"/>
<evidence type="ECO:0000313" key="2">
    <source>
        <dbReference type="EMBL" id="REL25287.1"/>
    </source>
</evidence>
<keyword evidence="1" id="KW-0812">Transmembrane</keyword>
<dbReference type="OrthoDB" id="6228158at2"/>
<comment type="caution">
    <text evidence="2">The sequence shown here is derived from an EMBL/GenBank/DDBJ whole genome shotgun (WGS) entry which is preliminary data.</text>
</comment>
<organism evidence="2 3">
    <name type="scientific">Thalassotalea euphylliae</name>
    <dbReference type="NCBI Taxonomy" id="1655234"/>
    <lineage>
        <taxon>Bacteria</taxon>
        <taxon>Pseudomonadati</taxon>
        <taxon>Pseudomonadota</taxon>
        <taxon>Gammaproteobacteria</taxon>
        <taxon>Alteromonadales</taxon>
        <taxon>Colwelliaceae</taxon>
        <taxon>Thalassotalea</taxon>
    </lineage>
</organism>
<feature type="transmembrane region" description="Helical" evidence="1">
    <location>
        <begin position="46"/>
        <end position="68"/>
    </location>
</feature>
<keyword evidence="1" id="KW-0472">Membrane</keyword>
<dbReference type="Proteomes" id="UP000256478">
    <property type="component" value="Unassembled WGS sequence"/>
</dbReference>
<protein>
    <submittedName>
        <fullName evidence="2">Uncharacterized protein</fullName>
    </submittedName>
</protein>
<evidence type="ECO:0000256" key="1">
    <source>
        <dbReference type="SAM" id="Phobius"/>
    </source>
</evidence>
<name>A0A3E0TLS2_9GAMM</name>
<feature type="transmembrane region" description="Helical" evidence="1">
    <location>
        <begin position="80"/>
        <end position="97"/>
    </location>
</feature>
<sequence length="98" mass="11184">MDSKRIRYFCFFVVIFVHITVLNLFYVNEKGITFFWQQAIELNTIVTHLLAAGLSLLVYACAEQVVAYHRKGQVAIRQPVLILCSISMALSIGFLLMN</sequence>
<evidence type="ECO:0000313" key="3">
    <source>
        <dbReference type="Proteomes" id="UP000256478"/>
    </source>
</evidence>
<keyword evidence="1" id="KW-1133">Transmembrane helix</keyword>